<accession>A0AAE6ZJ23</accession>
<keyword evidence="5" id="KW-1185">Reference proteome</keyword>
<gene>
    <name evidence="3" type="ORF">HF324_16040</name>
    <name evidence="2" type="ORF">HF329_16515</name>
</gene>
<dbReference type="Proteomes" id="UP000503144">
    <property type="component" value="Chromosome"/>
</dbReference>
<evidence type="ECO:0000313" key="3">
    <source>
        <dbReference type="EMBL" id="QJB39285.1"/>
    </source>
</evidence>
<dbReference type="AlphaFoldDB" id="A0AAE6ZJ23"/>
<dbReference type="Gene3D" id="3.90.550.10">
    <property type="entry name" value="Spore Coat Polysaccharide Biosynthesis Protein SpsA, Chain A"/>
    <property type="match status" value="1"/>
</dbReference>
<evidence type="ECO:0000313" key="5">
    <source>
        <dbReference type="Proteomes" id="UP000503144"/>
    </source>
</evidence>
<name>A0AAE6ZJ23_9BACT</name>
<dbReference type="GO" id="GO:0016758">
    <property type="term" value="F:hexosyltransferase activity"/>
    <property type="evidence" value="ECO:0007669"/>
    <property type="project" value="UniProtKB-ARBA"/>
</dbReference>
<protein>
    <submittedName>
        <fullName evidence="2">Glycosyltransferase family 2 protein</fullName>
    </submittedName>
</protein>
<dbReference type="PANTHER" id="PTHR22916">
    <property type="entry name" value="GLYCOSYLTRANSFERASE"/>
    <property type="match status" value="1"/>
</dbReference>
<dbReference type="Proteomes" id="UP000502421">
    <property type="component" value="Chromosome"/>
</dbReference>
<dbReference type="InterPro" id="IPR029044">
    <property type="entry name" value="Nucleotide-diphossugar_trans"/>
</dbReference>
<dbReference type="Pfam" id="PF00535">
    <property type="entry name" value="Glycos_transf_2"/>
    <property type="match status" value="1"/>
</dbReference>
<dbReference type="EMBL" id="CP051205">
    <property type="protein sequence ID" value="QJB32832.1"/>
    <property type="molecule type" value="Genomic_DNA"/>
</dbReference>
<evidence type="ECO:0000313" key="4">
    <source>
        <dbReference type="Proteomes" id="UP000502421"/>
    </source>
</evidence>
<proteinExistence type="predicted"/>
<feature type="domain" description="Glycosyltransferase 2-like" evidence="1">
    <location>
        <begin position="15"/>
        <end position="117"/>
    </location>
</feature>
<reference evidence="4 5" key="1">
    <citation type="submission" date="2020-04" db="EMBL/GenBank/DDBJ databases">
        <authorList>
            <person name="Kittiwongwattana C."/>
        </authorList>
    </citation>
    <scope>NUCLEOTIDE SEQUENCE [LARGE SCALE GENOMIC DNA]</scope>
    <source>
        <strain evidence="3 5">1303</strain>
        <strain evidence="4">1310</strain>
    </source>
</reference>
<organism evidence="2 4">
    <name type="scientific">Chitinophaga oryzae</name>
    <dbReference type="NCBI Taxonomy" id="2725414"/>
    <lineage>
        <taxon>Bacteria</taxon>
        <taxon>Pseudomonadati</taxon>
        <taxon>Bacteroidota</taxon>
        <taxon>Chitinophagia</taxon>
        <taxon>Chitinophagales</taxon>
        <taxon>Chitinophagaceae</taxon>
        <taxon>Chitinophaga</taxon>
    </lineage>
</organism>
<reference evidence="2" key="2">
    <citation type="submission" date="2020-09" db="EMBL/GenBank/DDBJ databases">
        <authorList>
            <person name="Kittiwongwattana C."/>
        </authorList>
    </citation>
    <scope>NUCLEOTIDE SEQUENCE</scope>
    <source>
        <strain evidence="2">1310</strain>
    </source>
</reference>
<dbReference type="CDD" id="cd00761">
    <property type="entry name" value="Glyco_tranf_GTA_type"/>
    <property type="match status" value="1"/>
</dbReference>
<dbReference type="EMBL" id="CP051204">
    <property type="protein sequence ID" value="QJB39285.1"/>
    <property type="molecule type" value="Genomic_DNA"/>
</dbReference>
<dbReference type="InterPro" id="IPR001173">
    <property type="entry name" value="Glyco_trans_2-like"/>
</dbReference>
<evidence type="ECO:0000313" key="2">
    <source>
        <dbReference type="EMBL" id="QJB32832.1"/>
    </source>
</evidence>
<evidence type="ECO:0000259" key="1">
    <source>
        <dbReference type="Pfam" id="PF00535"/>
    </source>
</evidence>
<dbReference type="SUPFAM" id="SSF53448">
    <property type="entry name" value="Nucleotide-diphospho-sugar transferases"/>
    <property type="match status" value="1"/>
</dbReference>
<dbReference type="PANTHER" id="PTHR22916:SF3">
    <property type="entry name" value="UDP-GLCNAC:BETAGAL BETA-1,3-N-ACETYLGLUCOSAMINYLTRANSFERASE-LIKE PROTEIN 1"/>
    <property type="match status" value="1"/>
</dbReference>
<sequence>MTPLISSLCVTSRKVDFLRNAVVNFQHQTYPNKEMIVVYQSSDILTKEYIGTVTDPNVLFFQVDAKKNLSLGELRNYAIQCSNGEYFCQWDDDDWNHNQRLEIQIGMLKKHGKPACVLAYWLLYDAVHHEAYLSFPGTWGGSVLCRRDIINDELKYPAIDKSEDHAFIMQLARKGYVFPVVWPTLYIYVYHGKNTWGEDHFFNLFGQSQQLSCELSNLVRDIINRKYPDDIASELLNSSGINEEMNYFYSGFL</sequence>
<dbReference type="KEGG" id="coy:HF329_16515"/>